<proteinExistence type="inferred from homology"/>
<evidence type="ECO:0000256" key="7">
    <source>
        <dbReference type="ARBA" id="ARBA00023239"/>
    </source>
</evidence>
<feature type="binding site" evidence="11">
    <location>
        <begin position="91"/>
        <end position="93"/>
    </location>
    <ligand>
        <name>substrate</name>
    </ligand>
</feature>
<protein>
    <recommendedName>
        <fullName evidence="4 9">Isocitrate lyase</fullName>
        <ecNumber evidence="4 9">4.1.3.1</ecNumber>
    </recommendedName>
</protein>
<keyword evidence="12" id="KW-0460">Magnesium</keyword>
<evidence type="ECO:0000256" key="8">
    <source>
        <dbReference type="ARBA" id="ARBA00023531"/>
    </source>
</evidence>
<evidence type="ECO:0000256" key="4">
    <source>
        <dbReference type="ARBA" id="ARBA00012909"/>
    </source>
</evidence>
<evidence type="ECO:0000313" key="13">
    <source>
        <dbReference type="EMBL" id="QES58262.1"/>
    </source>
</evidence>
<name>A0A5P2DSV0_STRVZ</name>
<comment type="subunit">
    <text evidence="3">Homotetramer.</text>
</comment>
<dbReference type="Gene3D" id="3.20.20.60">
    <property type="entry name" value="Phosphoenolpyruvate-binding domains"/>
    <property type="match status" value="1"/>
</dbReference>
<dbReference type="PIRSF" id="PIRSF001362">
    <property type="entry name" value="Isocit_lyase"/>
    <property type="match status" value="1"/>
</dbReference>
<feature type="binding site" evidence="11">
    <location>
        <position position="228"/>
    </location>
    <ligand>
        <name>substrate</name>
    </ligand>
</feature>
<feature type="binding site" evidence="11">
    <location>
        <begin position="192"/>
        <end position="193"/>
    </location>
    <ligand>
        <name>substrate</name>
    </ligand>
</feature>
<feature type="active site" description="Proton acceptor" evidence="10">
    <location>
        <position position="191"/>
    </location>
</feature>
<evidence type="ECO:0000256" key="6">
    <source>
        <dbReference type="ARBA" id="ARBA00022532"/>
    </source>
</evidence>
<comment type="catalytic activity">
    <reaction evidence="8">
        <text>D-threo-isocitrate = glyoxylate + succinate</text>
        <dbReference type="Rhea" id="RHEA:13245"/>
        <dbReference type="ChEBI" id="CHEBI:15562"/>
        <dbReference type="ChEBI" id="CHEBI:30031"/>
        <dbReference type="ChEBI" id="CHEBI:36655"/>
        <dbReference type="EC" id="4.1.3.1"/>
    </reaction>
</comment>
<comment type="cofactor">
    <cofactor evidence="12">
        <name>Mg(2+)</name>
        <dbReference type="ChEBI" id="CHEBI:18420"/>
    </cofactor>
    <text evidence="12">Can also use Mn(2+) ion.</text>
</comment>
<keyword evidence="5" id="KW-0329">Glyoxylate bypass</keyword>
<evidence type="ECO:0000256" key="2">
    <source>
        <dbReference type="ARBA" id="ARBA00005704"/>
    </source>
</evidence>
<feature type="binding site" evidence="11">
    <location>
        <begin position="313"/>
        <end position="317"/>
    </location>
    <ligand>
        <name>substrate</name>
    </ligand>
</feature>
<gene>
    <name evidence="13" type="ORF">DEJ51_32390</name>
</gene>
<dbReference type="GO" id="GO:0006097">
    <property type="term" value="P:glyoxylate cycle"/>
    <property type="evidence" value="ECO:0007669"/>
    <property type="project" value="UniProtKB-KW"/>
</dbReference>
<keyword evidence="7 13" id="KW-0456">Lyase</keyword>
<dbReference type="CDD" id="cd00377">
    <property type="entry name" value="ICL_PEPM"/>
    <property type="match status" value="1"/>
</dbReference>
<dbReference type="GO" id="GO:0006099">
    <property type="term" value="P:tricarboxylic acid cycle"/>
    <property type="evidence" value="ECO:0007669"/>
    <property type="project" value="UniProtKB-UniRule"/>
</dbReference>
<dbReference type="NCBIfam" id="NF011645">
    <property type="entry name" value="PRK15063.1"/>
    <property type="match status" value="1"/>
</dbReference>
<feature type="binding site" evidence="11">
    <location>
        <position position="347"/>
    </location>
    <ligand>
        <name>substrate</name>
    </ligand>
</feature>
<dbReference type="GO" id="GO:0004451">
    <property type="term" value="F:isocitrate lyase activity"/>
    <property type="evidence" value="ECO:0007669"/>
    <property type="project" value="UniProtKB-UniRule"/>
</dbReference>
<sequence length="428" mass="46583">MAEANTTAAAEQLRQRWAEDPRWAGIERTYTAEDVVRLSGSVREEHTLARRGAERLWRQLHEQDYIHALGALTGGQAVQQVRAGLQAIYLSGWQVAADANQAGHTYPDQSLYPVNSVPQVVRRINNALLRADQIATAEGGTDTTDWLAPIVADAEAGFGGPLNAFELTKAMIAAGAAGIHYEDQLASEKKCGHLGGKVLVPTSQHVRTLNAARLAADIADTPTLIIARTDALAATLLTSDVDERDAEFCTGERTAEGFYHVRNGMAPVIARGLAYAPYADLIWVETGTPDLAQAREFAEAIHAQYPDQMLAYNCSPSFNWKAALDDDQIAKFQRELGAMGYRFQFITLAGFHSLNHGMFDLARGYAEHGMTAYVDLQEREFAAQAQGFTAVKHQREVGTGYFDLVSTAVNPASSTTALAGSTEEEQFH</sequence>
<dbReference type="InterPro" id="IPR015813">
    <property type="entry name" value="Pyrv/PenolPyrv_kinase-like_dom"/>
</dbReference>
<keyword evidence="6" id="KW-0816">Tricarboxylic acid cycle</keyword>
<comment type="pathway">
    <text evidence="1">Carbohydrate metabolism; glyoxylate cycle; (S)-malate from isocitrate: step 1/2.</text>
</comment>
<dbReference type="InterPro" id="IPR018523">
    <property type="entry name" value="Isocitrate_lyase_ph_CS"/>
</dbReference>
<dbReference type="FunFam" id="3.20.20.60:FF:000005">
    <property type="entry name" value="Isocitrate lyase"/>
    <property type="match status" value="1"/>
</dbReference>
<dbReference type="InterPro" id="IPR039556">
    <property type="entry name" value="ICL/PEPM"/>
</dbReference>
<dbReference type="EC" id="4.1.3.1" evidence="4 9"/>
<dbReference type="AlphaFoldDB" id="A0A5P2DSV0"/>
<accession>A0A5P2DSV0</accession>
<dbReference type="RefSeq" id="WP_150261176.1">
    <property type="nucleotide sequence ID" value="NZ_CP029189.1"/>
</dbReference>
<evidence type="ECO:0000313" key="14">
    <source>
        <dbReference type="Proteomes" id="UP000324101"/>
    </source>
</evidence>
<dbReference type="PANTHER" id="PTHR21631:SF3">
    <property type="entry name" value="BIFUNCTIONAL GLYOXYLATE CYCLE PROTEIN"/>
    <property type="match status" value="1"/>
</dbReference>
<dbReference type="InterPro" id="IPR040442">
    <property type="entry name" value="Pyrv_kinase-like_dom_sf"/>
</dbReference>
<evidence type="ECO:0000256" key="10">
    <source>
        <dbReference type="PIRSR" id="PIRSR001362-1"/>
    </source>
</evidence>
<dbReference type="SUPFAM" id="SSF51621">
    <property type="entry name" value="Phosphoenolpyruvate/pyruvate domain"/>
    <property type="match status" value="1"/>
</dbReference>
<dbReference type="InterPro" id="IPR006254">
    <property type="entry name" value="Isocitrate_lyase"/>
</dbReference>
<dbReference type="OrthoDB" id="8629576at2"/>
<reference evidence="13 14" key="1">
    <citation type="submission" date="2018-05" db="EMBL/GenBank/DDBJ databases">
        <title>Streptomyces venezuelae.</title>
        <authorList>
            <person name="Kim W."/>
            <person name="Lee N."/>
            <person name="Cho B.-K."/>
        </authorList>
    </citation>
    <scope>NUCLEOTIDE SEQUENCE [LARGE SCALE GENOMIC DNA]</scope>
    <source>
        <strain evidence="13 14">ATCC 21018</strain>
    </source>
</reference>
<dbReference type="Pfam" id="PF00463">
    <property type="entry name" value="ICL"/>
    <property type="match status" value="2"/>
</dbReference>
<evidence type="ECO:0000256" key="12">
    <source>
        <dbReference type="PIRSR" id="PIRSR001362-3"/>
    </source>
</evidence>
<dbReference type="NCBIfam" id="TIGR01346">
    <property type="entry name" value="isocit_lyase"/>
    <property type="match status" value="2"/>
</dbReference>
<dbReference type="PANTHER" id="PTHR21631">
    <property type="entry name" value="ISOCITRATE LYASE/MALATE SYNTHASE"/>
    <property type="match status" value="1"/>
</dbReference>
<feature type="binding site" evidence="12">
    <location>
        <position position="153"/>
    </location>
    <ligand>
        <name>Mg(2+)</name>
        <dbReference type="ChEBI" id="CHEBI:18420"/>
    </ligand>
</feature>
<dbReference type="GO" id="GO:0046872">
    <property type="term" value="F:metal ion binding"/>
    <property type="evidence" value="ECO:0007669"/>
    <property type="project" value="UniProtKB-KW"/>
</dbReference>
<evidence type="ECO:0000256" key="9">
    <source>
        <dbReference type="NCBIfam" id="TIGR01346"/>
    </source>
</evidence>
<comment type="similarity">
    <text evidence="2">Belongs to the isocitrate lyase/PEP mutase superfamily. Isocitrate lyase family.</text>
</comment>
<keyword evidence="12" id="KW-0479">Metal-binding</keyword>
<dbReference type="PROSITE" id="PS00161">
    <property type="entry name" value="ISOCITRATE_LYASE"/>
    <property type="match status" value="1"/>
</dbReference>
<dbReference type="Proteomes" id="UP000324101">
    <property type="component" value="Chromosome"/>
</dbReference>
<evidence type="ECO:0000256" key="1">
    <source>
        <dbReference type="ARBA" id="ARBA00004793"/>
    </source>
</evidence>
<evidence type="ECO:0000256" key="3">
    <source>
        <dbReference type="ARBA" id="ARBA00011881"/>
    </source>
</evidence>
<evidence type="ECO:0000256" key="5">
    <source>
        <dbReference type="ARBA" id="ARBA00022435"/>
    </source>
</evidence>
<evidence type="ECO:0000256" key="11">
    <source>
        <dbReference type="PIRSR" id="PIRSR001362-2"/>
    </source>
</evidence>
<organism evidence="13 14">
    <name type="scientific">Streptomyces venezuelae</name>
    <dbReference type="NCBI Taxonomy" id="54571"/>
    <lineage>
        <taxon>Bacteria</taxon>
        <taxon>Bacillati</taxon>
        <taxon>Actinomycetota</taxon>
        <taxon>Actinomycetes</taxon>
        <taxon>Kitasatosporales</taxon>
        <taxon>Streptomycetaceae</taxon>
        <taxon>Streptomyces</taxon>
    </lineage>
</organism>
<dbReference type="EMBL" id="CP029189">
    <property type="protein sequence ID" value="QES58262.1"/>
    <property type="molecule type" value="Genomic_DNA"/>
</dbReference>